<evidence type="ECO:0000313" key="3">
    <source>
        <dbReference type="Proteomes" id="UP000317536"/>
    </source>
</evidence>
<gene>
    <name evidence="2" type="ORF">FPK29_00260</name>
</gene>
<feature type="compositionally biased region" description="Low complexity" evidence="1">
    <location>
        <begin position="42"/>
        <end position="51"/>
    </location>
</feature>
<feature type="region of interest" description="Disordered" evidence="1">
    <location>
        <begin position="37"/>
        <end position="65"/>
    </location>
</feature>
<reference evidence="2 3" key="1">
    <citation type="submission" date="2019-07" db="EMBL/GenBank/DDBJ databases">
        <title>Bifidobacterium asteroides genomes.</title>
        <authorList>
            <person name="Zheng H."/>
        </authorList>
    </citation>
    <scope>NUCLEOTIDE SEQUENCE [LARGE SCALE GENOMIC DNA]</scope>
    <source>
        <strain evidence="2 3">W8111</strain>
    </source>
</reference>
<protein>
    <submittedName>
        <fullName evidence="2">Uncharacterized protein</fullName>
    </submittedName>
</protein>
<accession>A0A556RBC0</accession>
<comment type="caution">
    <text evidence="2">The sequence shown here is derived from an EMBL/GenBank/DDBJ whole genome shotgun (WGS) entry which is preliminary data.</text>
</comment>
<dbReference type="EMBL" id="VMHJ01000001">
    <property type="protein sequence ID" value="TSJ86185.1"/>
    <property type="molecule type" value="Genomic_DNA"/>
</dbReference>
<evidence type="ECO:0000313" key="2">
    <source>
        <dbReference type="EMBL" id="TSJ86185.1"/>
    </source>
</evidence>
<organism evidence="2 3">
    <name type="scientific">Bifidobacterium asteroides</name>
    <dbReference type="NCBI Taxonomy" id="1684"/>
    <lineage>
        <taxon>Bacteria</taxon>
        <taxon>Bacillati</taxon>
        <taxon>Actinomycetota</taxon>
        <taxon>Actinomycetes</taxon>
        <taxon>Bifidobacteriales</taxon>
        <taxon>Bifidobacteriaceae</taxon>
        <taxon>Bifidobacterium</taxon>
    </lineage>
</organism>
<name>A0A556RBC0_9BIFI</name>
<sequence>MRQHPYTHSRPAMAVSLLLAVILPASLIAGGLAAADTADSEPGMAAAPAMPGGTGGGGSSDPSRS</sequence>
<evidence type="ECO:0000256" key="1">
    <source>
        <dbReference type="SAM" id="MobiDB-lite"/>
    </source>
</evidence>
<proteinExistence type="predicted"/>
<dbReference type="Proteomes" id="UP000317536">
    <property type="component" value="Unassembled WGS sequence"/>
</dbReference>
<dbReference type="AlphaFoldDB" id="A0A556RBC0"/>